<dbReference type="GO" id="GO:0016874">
    <property type="term" value="F:ligase activity"/>
    <property type="evidence" value="ECO:0007669"/>
    <property type="project" value="UniProtKB-KW"/>
</dbReference>
<proteinExistence type="predicted"/>
<dbReference type="Proteomes" id="UP001596484">
    <property type="component" value="Unassembled WGS sequence"/>
</dbReference>
<keyword evidence="3" id="KW-1185">Reference proteome</keyword>
<reference evidence="3" key="1">
    <citation type="journal article" date="2019" name="Int. J. Syst. Evol. Microbiol.">
        <title>The Global Catalogue of Microorganisms (GCM) 10K type strain sequencing project: providing services to taxonomists for standard genome sequencing and annotation.</title>
        <authorList>
            <consortium name="The Broad Institute Genomics Platform"/>
            <consortium name="The Broad Institute Genome Sequencing Center for Infectious Disease"/>
            <person name="Wu L."/>
            <person name="Ma J."/>
        </authorList>
    </citation>
    <scope>NUCLEOTIDE SEQUENCE [LARGE SCALE GENOMIC DNA]</scope>
    <source>
        <strain evidence="3">ICMP 19430</strain>
    </source>
</reference>
<dbReference type="Gene3D" id="3.40.50.12780">
    <property type="entry name" value="N-terminal domain of ligase-like"/>
    <property type="match status" value="1"/>
</dbReference>
<dbReference type="SUPFAM" id="SSF56801">
    <property type="entry name" value="Acetyl-CoA synthetase-like"/>
    <property type="match status" value="1"/>
</dbReference>
<dbReference type="EMBL" id="JBHTCS010000009">
    <property type="protein sequence ID" value="MFC7447670.1"/>
    <property type="molecule type" value="Genomic_DNA"/>
</dbReference>
<evidence type="ECO:0000259" key="1">
    <source>
        <dbReference type="Pfam" id="PF00501"/>
    </source>
</evidence>
<accession>A0ABW2RVB9</accession>
<name>A0ABW2RVB9_9NOCA</name>
<keyword evidence="2" id="KW-0436">Ligase</keyword>
<dbReference type="Pfam" id="PF00501">
    <property type="entry name" value="AMP-binding"/>
    <property type="match status" value="1"/>
</dbReference>
<dbReference type="InterPro" id="IPR042099">
    <property type="entry name" value="ANL_N_sf"/>
</dbReference>
<evidence type="ECO:0000313" key="2">
    <source>
        <dbReference type="EMBL" id="MFC7447670.1"/>
    </source>
</evidence>
<sequence length="564" mass="60633">MSSATTTTAVPARPPAHCGSVERIRAMALAHPDLEAVIYPDGQGEAGIPAYGRLTYRELDDWSDLLAQRFESIGIRRGVRTLLLVTPGPEFYAIMIGLLKVAAVPVVIDPGMGLRPMLTCLKSVSPQAFIGIPKAHLLRLVFRSSFATVGAKVTVGRKLWGGHSLRAWGRTPDRPVVASQEAPADEVMMIAFTTGSTGPAKAVNLTHGNLAAMLDQVDDARKRVPPETSLITLPIFGVLDLMLGSRCVLPPIVPGEVGSTDPGHVVDAIHRFDIRTMFASPAVLVPLVRYAQAHDVRLPSVRSVFSGGAPVPDHAIAALRAILPAEAEVTAGYGSTEALPMSAIESRELLGEFVDRAHAGAGTCIGRPALGLEVRVVGITDDPIPSRSDETAAGGIGEIVVAGPNVSTSYAWPESANVLGKIRDGDRIWHRTGDLGWIDEGGRIWFCGRKSQRVRTAEGALFTVQCEQIFNTIPEVFRTALVGVRGEGDTRPVLCVELMPGVRGSERARIEEELRELGAQSHTTERIHDFLFHPGFPVDIRHNAKIGREKLTVWAASQLVKAER</sequence>
<dbReference type="InterPro" id="IPR050237">
    <property type="entry name" value="ATP-dep_AMP-bd_enzyme"/>
</dbReference>
<dbReference type="InterPro" id="IPR020845">
    <property type="entry name" value="AMP-binding_CS"/>
</dbReference>
<dbReference type="PROSITE" id="PS00455">
    <property type="entry name" value="AMP_BINDING"/>
    <property type="match status" value="1"/>
</dbReference>
<dbReference type="PANTHER" id="PTHR43767:SF1">
    <property type="entry name" value="NONRIBOSOMAL PEPTIDE SYNTHASE PES1 (EUROFUNG)-RELATED"/>
    <property type="match status" value="1"/>
</dbReference>
<evidence type="ECO:0000313" key="3">
    <source>
        <dbReference type="Proteomes" id="UP001596484"/>
    </source>
</evidence>
<dbReference type="RefSeq" id="WP_378402929.1">
    <property type="nucleotide sequence ID" value="NZ_JBHTCS010000009.1"/>
</dbReference>
<feature type="domain" description="AMP-dependent synthetase/ligase" evidence="1">
    <location>
        <begin position="28"/>
        <end position="410"/>
    </location>
</feature>
<dbReference type="InterPro" id="IPR000873">
    <property type="entry name" value="AMP-dep_synth/lig_dom"/>
</dbReference>
<organism evidence="2 3">
    <name type="scientific">Rhodococcus daqingensis</name>
    <dbReference type="NCBI Taxonomy" id="2479363"/>
    <lineage>
        <taxon>Bacteria</taxon>
        <taxon>Bacillati</taxon>
        <taxon>Actinomycetota</taxon>
        <taxon>Actinomycetes</taxon>
        <taxon>Mycobacteriales</taxon>
        <taxon>Nocardiaceae</taxon>
        <taxon>Rhodococcus</taxon>
    </lineage>
</organism>
<dbReference type="PANTHER" id="PTHR43767">
    <property type="entry name" value="LONG-CHAIN-FATTY-ACID--COA LIGASE"/>
    <property type="match status" value="1"/>
</dbReference>
<comment type="caution">
    <text evidence="2">The sequence shown here is derived from an EMBL/GenBank/DDBJ whole genome shotgun (WGS) entry which is preliminary data.</text>
</comment>
<gene>
    <name evidence="2" type="ORF">ACFQS9_07185</name>
</gene>
<dbReference type="NCBIfam" id="NF006754">
    <property type="entry name" value="PRK09274.1"/>
    <property type="match status" value="1"/>
</dbReference>
<protein>
    <submittedName>
        <fullName evidence="2">Fatty acid CoA ligase family protein</fullName>
    </submittedName>
</protein>